<dbReference type="GO" id="GO:0016840">
    <property type="term" value="F:carbon-nitrogen lyase activity"/>
    <property type="evidence" value="ECO:0007669"/>
    <property type="project" value="UniProtKB-UniRule"/>
</dbReference>
<dbReference type="PANTHER" id="PTHR42836">
    <property type="entry name" value="7-CARBOXY-7-DEAZAGUANINE SYNTHASE"/>
    <property type="match status" value="1"/>
</dbReference>
<comment type="cofactor">
    <cofactor evidence="8">
        <name>S-adenosyl-L-methionine</name>
        <dbReference type="ChEBI" id="CHEBI:59789"/>
    </cofactor>
    <text evidence="8">Binds 1 S-adenosyl-L-methionine per subunit.</text>
</comment>
<dbReference type="Gene3D" id="3.20.20.70">
    <property type="entry name" value="Aldolase class I"/>
    <property type="match status" value="1"/>
</dbReference>
<evidence type="ECO:0000256" key="4">
    <source>
        <dbReference type="ARBA" id="ARBA00022842"/>
    </source>
</evidence>
<dbReference type="GO" id="GO:0051539">
    <property type="term" value="F:4 iron, 4 sulfur cluster binding"/>
    <property type="evidence" value="ECO:0007669"/>
    <property type="project" value="UniProtKB-UniRule"/>
</dbReference>
<evidence type="ECO:0000256" key="1">
    <source>
        <dbReference type="ARBA" id="ARBA00022485"/>
    </source>
</evidence>
<dbReference type="InterPro" id="IPR058240">
    <property type="entry name" value="rSAM_sf"/>
</dbReference>
<dbReference type="SFLD" id="SFLDS00029">
    <property type="entry name" value="Radical_SAM"/>
    <property type="match status" value="1"/>
</dbReference>
<dbReference type="PANTHER" id="PTHR42836:SF1">
    <property type="entry name" value="7-CARBOXY-7-DEAZAGUANINE SYNTHASE"/>
    <property type="match status" value="1"/>
</dbReference>
<keyword evidence="6 8" id="KW-0411">Iron-sulfur</keyword>
<feature type="binding site" evidence="8">
    <location>
        <begin position="10"/>
        <end position="12"/>
    </location>
    <ligand>
        <name>substrate</name>
    </ligand>
</feature>
<keyword evidence="5 8" id="KW-0408">Iron</keyword>
<dbReference type="InterPro" id="IPR024924">
    <property type="entry name" value="7-CO-7-deazaguanine_synth-like"/>
</dbReference>
<dbReference type="PIRSF" id="PIRSF000370">
    <property type="entry name" value="QueE"/>
    <property type="match status" value="1"/>
</dbReference>
<dbReference type="EMBL" id="AYTS01000053">
    <property type="protein sequence ID" value="OOP56965.1"/>
    <property type="molecule type" value="Genomic_DNA"/>
</dbReference>
<feature type="binding site" evidence="8">
    <location>
        <position position="29"/>
    </location>
    <ligand>
        <name>[4Fe-4S] cluster</name>
        <dbReference type="ChEBI" id="CHEBI:49883"/>
        <note>4Fe-4S-S-AdoMet</note>
    </ligand>
</feature>
<comment type="cofactor">
    <cofactor evidence="8">
        <name>[4Fe-4S] cluster</name>
        <dbReference type="ChEBI" id="CHEBI:49883"/>
    </cofactor>
    <text evidence="8">Binds 1 [4Fe-4S] cluster. The cluster is coordinated with 3 cysteines and an exchangeable S-adenosyl-L-methionine.</text>
</comment>
<dbReference type="GO" id="GO:0008616">
    <property type="term" value="P:tRNA queuosine(34) biosynthetic process"/>
    <property type="evidence" value="ECO:0007669"/>
    <property type="project" value="UniProtKB-UniRule"/>
</dbReference>
<protein>
    <recommendedName>
        <fullName evidence="8">7-carboxy-7-deazaguanine synthase</fullName>
        <shortName evidence="8">CDG synthase</shortName>
        <ecNumber evidence="8">4.3.99.3</ecNumber>
    </recommendedName>
    <alternativeName>
        <fullName evidence="8">Queuosine biosynthesis protein QueE</fullName>
    </alternativeName>
</protein>
<evidence type="ECO:0000256" key="3">
    <source>
        <dbReference type="ARBA" id="ARBA00022723"/>
    </source>
</evidence>
<dbReference type="GO" id="GO:0000287">
    <property type="term" value="F:magnesium ion binding"/>
    <property type="evidence" value="ECO:0007669"/>
    <property type="project" value="UniProtKB-UniRule"/>
</dbReference>
<dbReference type="UniPathway" id="UPA00391"/>
<comment type="caution">
    <text evidence="8">Lacks conserved residue(s) required for the propagation of feature annotation.</text>
</comment>
<organism evidence="10 11">
    <name type="scientific">Candidatus Brocadia carolinensis</name>
    <dbReference type="NCBI Taxonomy" id="1004156"/>
    <lineage>
        <taxon>Bacteria</taxon>
        <taxon>Pseudomonadati</taxon>
        <taxon>Planctomycetota</taxon>
        <taxon>Candidatus Brocadiia</taxon>
        <taxon>Candidatus Brocadiales</taxon>
        <taxon>Candidatus Brocadiaceae</taxon>
        <taxon>Candidatus Brocadia</taxon>
    </lineage>
</organism>
<keyword evidence="1 8" id="KW-0004">4Fe-4S</keyword>
<proteinExistence type="inferred from homology"/>
<dbReference type="SUPFAM" id="SSF102114">
    <property type="entry name" value="Radical SAM enzymes"/>
    <property type="match status" value="1"/>
</dbReference>
<accession>A0A1V4AV16</accession>
<comment type="catalytic activity">
    <reaction evidence="8">
        <text>6-carboxy-5,6,7,8-tetrahydropterin + H(+) = 7-carboxy-7-carbaguanine + NH4(+)</text>
        <dbReference type="Rhea" id="RHEA:27974"/>
        <dbReference type="ChEBI" id="CHEBI:15378"/>
        <dbReference type="ChEBI" id="CHEBI:28938"/>
        <dbReference type="ChEBI" id="CHEBI:61032"/>
        <dbReference type="ChEBI" id="CHEBI:61036"/>
        <dbReference type="EC" id="4.3.99.3"/>
    </reaction>
</comment>
<dbReference type="Pfam" id="PF04055">
    <property type="entry name" value="Radical_SAM"/>
    <property type="match status" value="1"/>
</dbReference>
<feature type="binding site" evidence="8">
    <location>
        <begin position="35"/>
        <end position="37"/>
    </location>
    <ligand>
        <name>S-adenosyl-L-methionine</name>
        <dbReference type="ChEBI" id="CHEBI:59789"/>
    </ligand>
</feature>
<dbReference type="STRING" id="1004156.AYP45_05960"/>
<evidence type="ECO:0000256" key="2">
    <source>
        <dbReference type="ARBA" id="ARBA00022691"/>
    </source>
</evidence>
<dbReference type="HAMAP" id="MF_00917">
    <property type="entry name" value="QueE"/>
    <property type="match status" value="1"/>
</dbReference>
<sequence>MKINEIFKSIQGETSYAGLPCTFIRITGCNLRCSYCDTTYAYDEGTEMPISSILERVARYKTKLICITGGEPLADKDTPALINELLFGNYTVLVETNGSYDIRAIPQRAIKIMDIKCPDSKMSHLMHWQNIAYLTKSDELKFVLHSRGDYEWAKEVIEKYRLSEITKILIGTVFDILSPRMVAQWILEDNLNVRFQLQLHKYIWDPQTRGV</sequence>
<feature type="binding site" evidence="8">
    <location>
        <position position="68"/>
    </location>
    <ligand>
        <name>substrate</name>
    </ligand>
</feature>
<evidence type="ECO:0000256" key="6">
    <source>
        <dbReference type="ARBA" id="ARBA00023014"/>
    </source>
</evidence>
<feature type="binding site" evidence="8">
    <location>
        <position position="70"/>
    </location>
    <ligand>
        <name>S-adenosyl-L-methionine</name>
        <dbReference type="ChEBI" id="CHEBI:59789"/>
    </ligand>
</feature>
<feature type="binding site" evidence="8">
    <location>
        <position position="33"/>
    </location>
    <ligand>
        <name>[4Fe-4S] cluster</name>
        <dbReference type="ChEBI" id="CHEBI:49883"/>
        <note>4Fe-4S-S-AdoMet</note>
    </ligand>
</feature>
<feature type="domain" description="Radical SAM core" evidence="9">
    <location>
        <begin position="16"/>
        <end position="211"/>
    </location>
</feature>
<comment type="caution">
    <text evidence="10">The sequence shown here is derived from an EMBL/GenBank/DDBJ whole genome shotgun (WGS) entry which is preliminary data.</text>
</comment>
<keyword evidence="4 8" id="KW-0460">Magnesium</keyword>
<evidence type="ECO:0000259" key="9">
    <source>
        <dbReference type="PROSITE" id="PS51918"/>
    </source>
</evidence>
<dbReference type="PROSITE" id="PS51918">
    <property type="entry name" value="RADICAL_SAM"/>
    <property type="match status" value="1"/>
</dbReference>
<dbReference type="Proteomes" id="UP000189681">
    <property type="component" value="Unassembled WGS sequence"/>
</dbReference>
<dbReference type="EC" id="4.3.99.3" evidence="8"/>
<name>A0A1V4AV16_9BACT</name>
<dbReference type="AlphaFoldDB" id="A0A1V4AV16"/>
<comment type="similarity">
    <text evidence="8">Belongs to the radical SAM superfamily. 7-carboxy-7-deazaguanine synthase family.</text>
</comment>
<evidence type="ECO:0000256" key="8">
    <source>
        <dbReference type="HAMAP-Rule" id="MF_00917"/>
    </source>
</evidence>
<gene>
    <name evidence="8" type="primary">queE</name>
    <name evidence="10" type="ORF">AYP45_05960</name>
</gene>
<keyword evidence="7 8" id="KW-0456">Lyase</keyword>
<evidence type="ECO:0000313" key="10">
    <source>
        <dbReference type="EMBL" id="OOP56965.1"/>
    </source>
</evidence>
<comment type="pathway">
    <text evidence="8">Purine metabolism; 7-cyano-7-deazaguanine biosynthesis.</text>
</comment>
<feature type="binding site" evidence="8">
    <location>
        <position position="25"/>
    </location>
    <ligand>
        <name>substrate</name>
    </ligand>
</feature>
<dbReference type="InterPro" id="IPR007197">
    <property type="entry name" value="rSAM"/>
</dbReference>
<evidence type="ECO:0000313" key="11">
    <source>
        <dbReference type="Proteomes" id="UP000189681"/>
    </source>
</evidence>
<dbReference type="InterPro" id="IPR013785">
    <property type="entry name" value="Aldolase_TIM"/>
</dbReference>
<feature type="binding site" evidence="8">
    <location>
        <position position="38"/>
    </location>
    <ligand>
        <name>Mg(2+)</name>
        <dbReference type="ChEBI" id="CHEBI:18420"/>
    </ligand>
</feature>
<keyword evidence="3 8" id="KW-0479">Metal-binding</keyword>
<keyword evidence="8" id="KW-0671">Queuosine biosynthesis</keyword>
<comment type="subunit">
    <text evidence="8">Homodimer.</text>
</comment>
<dbReference type="CDD" id="cd01335">
    <property type="entry name" value="Radical_SAM"/>
    <property type="match status" value="1"/>
</dbReference>
<reference evidence="10 11" key="1">
    <citation type="journal article" date="2017" name="Water Res.">
        <title>Discovery and metagenomic analysis of an anammox bacterial enrichment related to Candidatus "Brocadia caroliniensis" in a full-scale glycerol-fed nitritation-denitritation separate centrate treatment process.</title>
        <authorList>
            <person name="Park H."/>
            <person name="Brotto A.C."/>
            <person name="van Loosdrecht M.C."/>
            <person name="Chandran K."/>
        </authorList>
    </citation>
    <scope>NUCLEOTIDE SEQUENCE [LARGE SCALE GENOMIC DNA]</scope>
    <source>
        <strain evidence="10">26THWARD</strain>
    </source>
</reference>
<comment type="function">
    <text evidence="8">Catalyzes the complex heterocyclic radical-mediated conversion of 6-carboxy-5,6,7,8-tetrahydropterin (CPH4) to 7-carboxy-7-deazaguanine (CDG), a step common to the biosynthetic pathways of all 7-deazapurine-containing compounds.</text>
</comment>
<dbReference type="GO" id="GO:1904047">
    <property type="term" value="F:S-adenosyl-L-methionine binding"/>
    <property type="evidence" value="ECO:0007669"/>
    <property type="project" value="UniProtKB-UniRule"/>
</dbReference>
<evidence type="ECO:0000256" key="7">
    <source>
        <dbReference type="ARBA" id="ARBA00023239"/>
    </source>
</evidence>
<keyword evidence="2 8" id="KW-0949">S-adenosyl-L-methionine</keyword>
<evidence type="ECO:0000256" key="5">
    <source>
        <dbReference type="ARBA" id="ARBA00023004"/>
    </source>
</evidence>
<comment type="cofactor">
    <cofactor evidence="8">
        <name>Mg(2+)</name>
        <dbReference type="ChEBI" id="CHEBI:18420"/>
    </cofactor>
</comment>
<feature type="binding site" evidence="8">
    <location>
        <position position="36"/>
    </location>
    <ligand>
        <name>[4Fe-4S] cluster</name>
        <dbReference type="ChEBI" id="CHEBI:49883"/>
        <note>4Fe-4S-S-AdoMet</note>
    </ligand>
</feature>